<keyword evidence="6" id="KW-1185">Reference proteome</keyword>
<sequence length="550" mass="62475">MKKSILKISLAIIALLIIWGGFVFFKPAPKTINDLMESYVNPSIKIKTRSPFSGSVLVAKNGKIVFEKAYGESDRKSKALNTIDTKFGIGSVTKQFTAMLIMQMVAEKTINLQDTIGKYLPYLPKDKKDHITIHQLLAHTSGLPHYEGLDAIGVSLREFGNTSYTPKELAILIGKTNLVRKPGRAYYYSSFGYDLLGTILEKVSGKTYKDLLSERIIKPLGLKNTGFESNEYVAKELAKGYRYREVYGLDWWTSEHGGKITEAPFRDQSTAYSAGGMHSTVRDLFTWSKALKTFKLLSPELTKIMLTPNKHGHCYGLVRNWDDIVEKNINVRLYGHGGALAGNSAFIALYDDGTTIIYLANRNNLKAEEILHQMHIRANNLKDEFKLKGYPNRSSYSKFIEAGGMPVLHDYFNRLSKYSGYKVNPSNSTMRGVMNIHLEAKKYTIADSLKMAFINNFNKDERTLNEFGYYFLNSHYPKYALDFFKENTSKYPYSSNAWDSLGEAYLTYGNYNEAVNCYKRAIEIGEKINHSALRLYKENLEKALEKLTNK</sequence>
<dbReference type="InterPro" id="IPR011990">
    <property type="entry name" value="TPR-like_helical_dom_sf"/>
</dbReference>
<dbReference type="GO" id="GO:0016020">
    <property type="term" value="C:membrane"/>
    <property type="evidence" value="ECO:0007669"/>
    <property type="project" value="UniProtKB-SubCell"/>
</dbReference>
<dbReference type="EMBL" id="WAAU01000008">
    <property type="protein sequence ID" value="KAB1159395.1"/>
    <property type="molecule type" value="Genomic_DNA"/>
</dbReference>
<evidence type="ECO:0000256" key="2">
    <source>
        <dbReference type="ARBA" id="ARBA00023136"/>
    </source>
</evidence>
<reference evidence="5 6" key="1">
    <citation type="submission" date="2019-09" db="EMBL/GenBank/DDBJ databases">
        <authorList>
            <person name="Cao W.R."/>
        </authorList>
    </citation>
    <scope>NUCLEOTIDE SEQUENCE [LARGE SCALE GENOMIC DNA]</scope>
    <source>
        <strain evidence="6">a4</strain>
    </source>
</reference>
<evidence type="ECO:0000313" key="5">
    <source>
        <dbReference type="EMBL" id="KAB1159395.1"/>
    </source>
</evidence>
<dbReference type="Proteomes" id="UP000467305">
    <property type="component" value="Unassembled WGS sequence"/>
</dbReference>
<keyword evidence="5" id="KW-0378">Hydrolase</keyword>
<dbReference type="PANTHER" id="PTHR46825">
    <property type="entry name" value="D-ALANYL-D-ALANINE-CARBOXYPEPTIDASE/ENDOPEPTIDASE AMPH"/>
    <property type="match status" value="1"/>
</dbReference>
<gene>
    <name evidence="5" type="ORF">F7018_03525</name>
</gene>
<evidence type="ECO:0000313" key="6">
    <source>
        <dbReference type="Proteomes" id="UP000467305"/>
    </source>
</evidence>
<dbReference type="Gene3D" id="3.40.710.10">
    <property type="entry name" value="DD-peptidase/beta-lactamase superfamily"/>
    <property type="match status" value="1"/>
</dbReference>
<evidence type="ECO:0000259" key="4">
    <source>
        <dbReference type="Pfam" id="PF00144"/>
    </source>
</evidence>
<dbReference type="Pfam" id="PF00144">
    <property type="entry name" value="Beta-lactamase"/>
    <property type="match status" value="1"/>
</dbReference>
<dbReference type="SUPFAM" id="SSF56601">
    <property type="entry name" value="beta-lactamase/transpeptidase-like"/>
    <property type="match status" value="1"/>
</dbReference>
<dbReference type="InterPro" id="IPR012338">
    <property type="entry name" value="Beta-lactam/transpept-like"/>
</dbReference>
<dbReference type="PROSITE" id="PS50293">
    <property type="entry name" value="TPR_REGION"/>
    <property type="match status" value="1"/>
</dbReference>
<dbReference type="AlphaFoldDB" id="A0A7J5AP60"/>
<dbReference type="InterPro" id="IPR001466">
    <property type="entry name" value="Beta-lactam-related"/>
</dbReference>
<dbReference type="Gene3D" id="1.25.40.10">
    <property type="entry name" value="Tetratricopeptide repeat domain"/>
    <property type="match status" value="1"/>
</dbReference>
<feature type="repeat" description="TPR" evidence="3">
    <location>
        <begin position="495"/>
        <end position="528"/>
    </location>
</feature>
<dbReference type="SMART" id="SM00028">
    <property type="entry name" value="TPR"/>
    <property type="match status" value="1"/>
</dbReference>
<dbReference type="RefSeq" id="WP_150898614.1">
    <property type="nucleotide sequence ID" value="NZ_WAAU01000008.1"/>
</dbReference>
<protein>
    <submittedName>
        <fullName evidence="5">Serine hydrolase</fullName>
    </submittedName>
</protein>
<dbReference type="GO" id="GO:0016787">
    <property type="term" value="F:hydrolase activity"/>
    <property type="evidence" value="ECO:0007669"/>
    <property type="project" value="UniProtKB-KW"/>
</dbReference>
<proteinExistence type="predicted"/>
<evidence type="ECO:0000256" key="1">
    <source>
        <dbReference type="ARBA" id="ARBA00004370"/>
    </source>
</evidence>
<dbReference type="PANTHER" id="PTHR46825:SF11">
    <property type="entry name" value="PENICILLIN-BINDING PROTEIN 4"/>
    <property type="match status" value="1"/>
</dbReference>
<keyword evidence="2" id="KW-0472">Membrane</keyword>
<dbReference type="OrthoDB" id="9793489at2"/>
<dbReference type="InterPro" id="IPR050491">
    <property type="entry name" value="AmpC-like"/>
</dbReference>
<evidence type="ECO:0000256" key="3">
    <source>
        <dbReference type="PROSITE-ProRule" id="PRU00339"/>
    </source>
</evidence>
<dbReference type="SUPFAM" id="SSF48452">
    <property type="entry name" value="TPR-like"/>
    <property type="match status" value="1"/>
</dbReference>
<dbReference type="PROSITE" id="PS50005">
    <property type="entry name" value="TPR"/>
    <property type="match status" value="1"/>
</dbReference>
<accession>A0A7J5AP60</accession>
<organism evidence="5 6">
    <name type="scientific">Tenacibaculum aiptasiae</name>
    <dbReference type="NCBI Taxonomy" id="426481"/>
    <lineage>
        <taxon>Bacteria</taxon>
        <taxon>Pseudomonadati</taxon>
        <taxon>Bacteroidota</taxon>
        <taxon>Flavobacteriia</taxon>
        <taxon>Flavobacteriales</taxon>
        <taxon>Flavobacteriaceae</taxon>
        <taxon>Tenacibaculum</taxon>
    </lineage>
</organism>
<comment type="subcellular location">
    <subcellularLocation>
        <location evidence="1">Membrane</location>
    </subcellularLocation>
</comment>
<name>A0A7J5AP60_9FLAO</name>
<dbReference type="InterPro" id="IPR019734">
    <property type="entry name" value="TPR_rpt"/>
</dbReference>
<comment type="caution">
    <text evidence="5">The sequence shown here is derived from an EMBL/GenBank/DDBJ whole genome shotgun (WGS) entry which is preliminary data.</text>
</comment>
<feature type="domain" description="Beta-lactamase-related" evidence="4">
    <location>
        <begin position="54"/>
        <end position="369"/>
    </location>
</feature>
<keyword evidence="3" id="KW-0802">TPR repeat</keyword>